<dbReference type="EMBL" id="BAABDO010000035">
    <property type="protein sequence ID" value="GAA4140945.1"/>
    <property type="molecule type" value="Genomic_DNA"/>
</dbReference>
<comment type="pathway">
    <text evidence="2">Aminoacyl-tRNA biosynthesis; selenocysteinyl-tRNA(Sec) biosynthesis; L-seryl-tRNA(Sec) from L-serine and tRNA(Sec): step 1/1.</text>
</comment>
<keyword evidence="18" id="KW-1185">Reference proteome</keyword>
<dbReference type="PANTHER" id="PTHR43697">
    <property type="entry name" value="SERYL-TRNA SYNTHETASE"/>
    <property type="match status" value="1"/>
</dbReference>
<feature type="coiled-coil region" evidence="15">
    <location>
        <begin position="28"/>
        <end position="97"/>
    </location>
</feature>
<proteinExistence type="inferred from homology"/>
<keyword evidence="5" id="KW-0963">Cytoplasm</keyword>
<dbReference type="InterPro" id="IPR010978">
    <property type="entry name" value="tRNA-bd_arm"/>
</dbReference>
<dbReference type="SUPFAM" id="SSF46589">
    <property type="entry name" value="tRNA-binding arm"/>
    <property type="match status" value="1"/>
</dbReference>
<keyword evidence="10" id="KW-0030">Aminoacyl-tRNA synthetase</keyword>
<evidence type="ECO:0000256" key="5">
    <source>
        <dbReference type="ARBA" id="ARBA00022490"/>
    </source>
</evidence>
<evidence type="ECO:0000256" key="7">
    <source>
        <dbReference type="ARBA" id="ARBA00022741"/>
    </source>
</evidence>
<dbReference type="RefSeq" id="WP_345021474.1">
    <property type="nucleotide sequence ID" value="NZ_BAABDO010000035.1"/>
</dbReference>
<dbReference type="SUPFAM" id="SSF55681">
    <property type="entry name" value="Class II aaRS and biotin synthetases"/>
    <property type="match status" value="1"/>
</dbReference>
<dbReference type="InterPro" id="IPR045864">
    <property type="entry name" value="aa-tRNA-synth_II/BPL/LPL"/>
</dbReference>
<dbReference type="InterPro" id="IPR002317">
    <property type="entry name" value="Ser-tRNA-ligase_type_1"/>
</dbReference>
<dbReference type="Gene3D" id="3.30.930.10">
    <property type="entry name" value="Bira Bifunctional Protein, Domain 2"/>
    <property type="match status" value="1"/>
</dbReference>
<reference evidence="18" key="1">
    <citation type="journal article" date="2019" name="Int. J. Syst. Evol. Microbiol.">
        <title>The Global Catalogue of Microorganisms (GCM) 10K type strain sequencing project: providing services to taxonomists for standard genome sequencing and annotation.</title>
        <authorList>
            <consortium name="The Broad Institute Genomics Platform"/>
            <consortium name="The Broad Institute Genome Sequencing Center for Infectious Disease"/>
            <person name="Wu L."/>
            <person name="Ma J."/>
        </authorList>
    </citation>
    <scope>NUCLEOTIDE SEQUENCE [LARGE SCALE GENOMIC DNA]</scope>
    <source>
        <strain evidence="18">JCM 17316</strain>
    </source>
</reference>
<evidence type="ECO:0000256" key="8">
    <source>
        <dbReference type="ARBA" id="ARBA00022840"/>
    </source>
</evidence>
<accession>A0ABP7YT31</accession>
<evidence type="ECO:0000256" key="2">
    <source>
        <dbReference type="ARBA" id="ARBA00005045"/>
    </source>
</evidence>
<dbReference type="Pfam" id="PF02403">
    <property type="entry name" value="Seryl_tRNA_N"/>
    <property type="match status" value="1"/>
</dbReference>
<dbReference type="GO" id="GO:0016874">
    <property type="term" value="F:ligase activity"/>
    <property type="evidence" value="ECO:0007669"/>
    <property type="project" value="UniProtKB-KW"/>
</dbReference>
<evidence type="ECO:0000256" key="14">
    <source>
        <dbReference type="NCBIfam" id="TIGR00414"/>
    </source>
</evidence>
<dbReference type="PRINTS" id="PR00981">
    <property type="entry name" value="TRNASYNTHSER"/>
</dbReference>
<dbReference type="NCBIfam" id="TIGR00414">
    <property type="entry name" value="serS"/>
    <property type="match status" value="1"/>
</dbReference>
<keyword evidence="8" id="KW-0067">ATP-binding</keyword>
<dbReference type="PIRSF" id="PIRSF001529">
    <property type="entry name" value="Ser-tRNA-synth_IIa"/>
    <property type="match status" value="1"/>
</dbReference>
<comment type="similarity">
    <text evidence="3">Belongs to the class-II aminoacyl-tRNA synthetase family. Type-1 seryl-tRNA synthetase subfamily.</text>
</comment>
<dbReference type="InterPro" id="IPR033729">
    <property type="entry name" value="SerRS_core"/>
</dbReference>
<dbReference type="InterPro" id="IPR006195">
    <property type="entry name" value="aa-tRNA-synth_II"/>
</dbReference>
<organism evidence="17 18">
    <name type="scientific">Actinomadura keratinilytica</name>
    <dbReference type="NCBI Taxonomy" id="547461"/>
    <lineage>
        <taxon>Bacteria</taxon>
        <taxon>Bacillati</taxon>
        <taxon>Actinomycetota</taxon>
        <taxon>Actinomycetes</taxon>
        <taxon>Streptosporangiales</taxon>
        <taxon>Thermomonosporaceae</taxon>
        <taxon>Actinomadura</taxon>
    </lineage>
</organism>
<evidence type="ECO:0000256" key="12">
    <source>
        <dbReference type="ARBA" id="ARBA00047929"/>
    </source>
</evidence>
<comment type="catalytic activity">
    <reaction evidence="12">
        <text>tRNA(Sec) + L-serine + ATP = L-seryl-tRNA(Sec) + AMP + diphosphate + H(+)</text>
        <dbReference type="Rhea" id="RHEA:42580"/>
        <dbReference type="Rhea" id="RHEA-COMP:9742"/>
        <dbReference type="Rhea" id="RHEA-COMP:10128"/>
        <dbReference type="ChEBI" id="CHEBI:15378"/>
        <dbReference type="ChEBI" id="CHEBI:30616"/>
        <dbReference type="ChEBI" id="CHEBI:33019"/>
        <dbReference type="ChEBI" id="CHEBI:33384"/>
        <dbReference type="ChEBI" id="CHEBI:78442"/>
        <dbReference type="ChEBI" id="CHEBI:78533"/>
        <dbReference type="ChEBI" id="CHEBI:456215"/>
        <dbReference type="EC" id="6.1.1.11"/>
    </reaction>
</comment>
<evidence type="ECO:0000256" key="1">
    <source>
        <dbReference type="ARBA" id="ARBA00004496"/>
    </source>
</evidence>
<dbReference type="PANTHER" id="PTHR43697:SF1">
    <property type="entry name" value="SERINE--TRNA LIGASE"/>
    <property type="match status" value="1"/>
</dbReference>
<gene>
    <name evidence="17" type="primary">serS_1</name>
    <name evidence="17" type="ORF">GCM10022416_28550</name>
</gene>
<evidence type="ECO:0000313" key="17">
    <source>
        <dbReference type="EMBL" id="GAA4140945.1"/>
    </source>
</evidence>
<evidence type="ECO:0000256" key="13">
    <source>
        <dbReference type="ARBA" id="ARBA00048823"/>
    </source>
</evidence>
<evidence type="ECO:0000256" key="9">
    <source>
        <dbReference type="ARBA" id="ARBA00022917"/>
    </source>
</evidence>
<evidence type="ECO:0000313" key="18">
    <source>
        <dbReference type="Proteomes" id="UP001500266"/>
    </source>
</evidence>
<evidence type="ECO:0000256" key="15">
    <source>
        <dbReference type="SAM" id="Coils"/>
    </source>
</evidence>
<sequence>MIDPNLLLEDTDAVAAALAGKGVPAESVQEAREALVERRSLLSELERNRAEMNRRAKQVGRLKASGDPAAEEERRRLTDLKAKITDQENAYRKADERFRDLMLRLPNIPDPAAPVGHDEADNVVVRYEGPPAEEFKAGEYRPHWEVAADLGIFDAERAAKLSGSGFALLYGDGARLLRGLVQFGLDLHRETYTEVLVPHLVRGPLMVGTGHLPKFAEDAYSIQPDDLWLIPTGEVPLTGLHQNEILTPDELPRRYMTHTACFRREAGSAGKDTRGFQRVHEFHKVELVRICTPDTVQQEFEALLADCERALRTLGLPYRVVDLCTGDLTFSSARIFDLEVYAPGVERWLEVSSVGNFTDYQARRGNIRYRTESGKTAPVYTLNGSAIATPRLWAAIIEHGQRPDGSVELPEALEPYVGTRVIKPRG</sequence>
<dbReference type="PROSITE" id="PS50862">
    <property type="entry name" value="AA_TRNA_LIGASE_II"/>
    <property type="match status" value="1"/>
</dbReference>
<evidence type="ECO:0000256" key="3">
    <source>
        <dbReference type="ARBA" id="ARBA00010728"/>
    </source>
</evidence>
<name>A0ABP7YT31_9ACTN</name>
<dbReference type="InterPro" id="IPR002314">
    <property type="entry name" value="aa-tRNA-synt_IIb"/>
</dbReference>
<dbReference type="Gene3D" id="1.10.287.40">
    <property type="entry name" value="Serine-tRNA synthetase, tRNA binding domain"/>
    <property type="match status" value="1"/>
</dbReference>
<dbReference type="Proteomes" id="UP001500266">
    <property type="component" value="Unassembled WGS sequence"/>
</dbReference>
<evidence type="ECO:0000256" key="6">
    <source>
        <dbReference type="ARBA" id="ARBA00022598"/>
    </source>
</evidence>
<evidence type="ECO:0000256" key="11">
    <source>
        <dbReference type="ARBA" id="ARBA00039158"/>
    </source>
</evidence>
<feature type="domain" description="Aminoacyl-transfer RNA synthetases class-II family profile" evidence="16">
    <location>
        <begin position="175"/>
        <end position="410"/>
    </location>
</feature>
<keyword evidence="9" id="KW-0648">Protein biosynthesis</keyword>
<comment type="caution">
    <text evidence="17">The sequence shown here is derived from an EMBL/GenBank/DDBJ whole genome shotgun (WGS) entry which is preliminary data.</text>
</comment>
<dbReference type="InterPro" id="IPR015866">
    <property type="entry name" value="Ser-tRNA-synth_1_N"/>
</dbReference>
<protein>
    <recommendedName>
        <fullName evidence="11 14">Serine--tRNA ligase</fullName>
        <ecNumber evidence="4 14">6.1.1.11</ecNumber>
    </recommendedName>
</protein>
<keyword evidence="6 17" id="KW-0436">Ligase</keyword>
<evidence type="ECO:0000256" key="4">
    <source>
        <dbReference type="ARBA" id="ARBA00012840"/>
    </source>
</evidence>
<comment type="catalytic activity">
    <reaction evidence="13">
        <text>tRNA(Ser) + L-serine + ATP = L-seryl-tRNA(Ser) + AMP + diphosphate + H(+)</text>
        <dbReference type="Rhea" id="RHEA:12292"/>
        <dbReference type="Rhea" id="RHEA-COMP:9669"/>
        <dbReference type="Rhea" id="RHEA-COMP:9703"/>
        <dbReference type="ChEBI" id="CHEBI:15378"/>
        <dbReference type="ChEBI" id="CHEBI:30616"/>
        <dbReference type="ChEBI" id="CHEBI:33019"/>
        <dbReference type="ChEBI" id="CHEBI:33384"/>
        <dbReference type="ChEBI" id="CHEBI:78442"/>
        <dbReference type="ChEBI" id="CHEBI:78533"/>
        <dbReference type="ChEBI" id="CHEBI:456215"/>
        <dbReference type="EC" id="6.1.1.11"/>
    </reaction>
</comment>
<dbReference type="CDD" id="cd00770">
    <property type="entry name" value="SerRS_core"/>
    <property type="match status" value="1"/>
</dbReference>
<dbReference type="EC" id="6.1.1.11" evidence="4 14"/>
<keyword evidence="15" id="KW-0175">Coiled coil</keyword>
<comment type="subcellular location">
    <subcellularLocation>
        <location evidence="1">Cytoplasm</location>
    </subcellularLocation>
</comment>
<evidence type="ECO:0000256" key="10">
    <source>
        <dbReference type="ARBA" id="ARBA00023146"/>
    </source>
</evidence>
<dbReference type="Pfam" id="PF00587">
    <property type="entry name" value="tRNA-synt_2b"/>
    <property type="match status" value="1"/>
</dbReference>
<dbReference type="InterPro" id="IPR042103">
    <property type="entry name" value="SerRS_1_N_sf"/>
</dbReference>
<keyword evidence="7" id="KW-0547">Nucleotide-binding</keyword>
<evidence type="ECO:0000259" key="16">
    <source>
        <dbReference type="PROSITE" id="PS50862"/>
    </source>
</evidence>